<dbReference type="KEGG" id="eaz:JHT90_04870"/>
<sequence>MDELAQSLKYVPTYQVVEQIRKEEKAIAREAINAEKEHRKKIELQLASAVDFLLNKDIPTEQIAEILGISIKEVEKIISKKSFK</sequence>
<keyword evidence="2" id="KW-1185">Reference proteome</keyword>
<dbReference type="AlphaFoldDB" id="A0A974NHB9"/>
<name>A0A974NHB9_9GAMM</name>
<dbReference type="EMBL" id="CP067393">
    <property type="protein sequence ID" value="QQP86573.1"/>
    <property type="molecule type" value="Genomic_DNA"/>
</dbReference>
<reference evidence="1 2" key="1">
    <citation type="submission" date="2021-01" db="EMBL/GenBank/DDBJ databases">
        <title>Entomomonas sp. F2A isolated from a house cricket (Acheta domesticus).</title>
        <authorList>
            <person name="Spergser J."/>
            <person name="Busse H.-J."/>
        </authorList>
    </citation>
    <scope>NUCLEOTIDE SEQUENCE [LARGE SCALE GENOMIC DNA]</scope>
    <source>
        <strain evidence="1 2">F2A</strain>
    </source>
</reference>
<gene>
    <name evidence="1" type="ORF">JHT90_04870</name>
</gene>
<evidence type="ECO:0000313" key="2">
    <source>
        <dbReference type="Proteomes" id="UP000595278"/>
    </source>
</evidence>
<protein>
    <submittedName>
        <fullName evidence="1">Uncharacterized protein</fullName>
    </submittedName>
</protein>
<accession>A0A974NHB9</accession>
<evidence type="ECO:0000313" key="1">
    <source>
        <dbReference type="EMBL" id="QQP86573.1"/>
    </source>
</evidence>
<organism evidence="1 2">
    <name type="scientific">Entomomonas asaccharolytica</name>
    <dbReference type="NCBI Taxonomy" id="2785331"/>
    <lineage>
        <taxon>Bacteria</taxon>
        <taxon>Pseudomonadati</taxon>
        <taxon>Pseudomonadota</taxon>
        <taxon>Gammaproteobacteria</taxon>
        <taxon>Pseudomonadales</taxon>
        <taxon>Pseudomonadaceae</taxon>
        <taxon>Entomomonas</taxon>
    </lineage>
</organism>
<proteinExistence type="predicted"/>
<dbReference type="Proteomes" id="UP000595278">
    <property type="component" value="Chromosome"/>
</dbReference>
<dbReference type="RefSeq" id="WP_201094775.1">
    <property type="nucleotide sequence ID" value="NZ_CP067393.1"/>
</dbReference>